<keyword evidence="3" id="KW-1185">Reference proteome</keyword>
<evidence type="ECO:0000313" key="2">
    <source>
        <dbReference type="EMBL" id="KAL1592054.1"/>
    </source>
</evidence>
<evidence type="ECO:0000256" key="1">
    <source>
        <dbReference type="SAM" id="MobiDB-lite"/>
    </source>
</evidence>
<organism evidence="2 3">
    <name type="scientific">Nothophoma quercina</name>
    <dbReference type="NCBI Taxonomy" id="749835"/>
    <lineage>
        <taxon>Eukaryota</taxon>
        <taxon>Fungi</taxon>
        <taxon>Dikarya</taxon>
        <taxon>Ascomycota</taxon>
        <taxon>Pezizomycotina</taxon>
        <taxon>Dothideomycetes</taxon>
        <taxon>Pleosporomycetidae</taxon>
        <taxon>Pleosporales</taxon>
        <taxon>Pleosporineae</taxon>
        <taxon>Didymellaceae</taxon>
        <taxon>Nothophoma</taxon>
    </lineage>
</organism>
<dbReference type="Proteomes" id="UP001521222">
    <property type="component" value="Unassembled WGS sequence"/>
</dbReference>
<evidence type="ECO:0000313" key="3">
    <source>
        <dbReference type="Proteomes" id="UP001521222"/>
    </source>
</evidence>
<name>A0ABR3QIS7_9PLEO</name>
<proteinExistence type="predicted"/>
<accession>A0ABR3QIS7</accession>
<protein>
    <submittedName>
        <fullName evidence="2">Uncharacterized protein</fullName>
    </submittedName>
</protein>
<sequence>MLLPEMSRETIEMGQANMMYGNPLAAPQQFRPAHQPRPINGSPLRGLAQPAVIYLDIDQFQGAIQNLAEDVELPRTYALEEQMGTLQQRVTAIEQTHGQETIILKASKYDAMLARIRELEGRVAWYEERDRAQMPAAREEGQPSGIIKDELMG</sequence>
<comment type="caution">
    <text evidence="2">The sequence shown here is derived from an EMBL/GenBank/DDBJ whole genome shotgun (WGS) entry which is preliminary data.</text>
</comment>
<feature type="region of interest" description="Disordered" evidence="1">
    <location>
        <begin position="134"/>
        <end position="153"/>
    </location>
</feature>
<dbReference type="EMBL" id="JAKIXB020000050">
    <property type="protein sequence ID" value="KAL1592054.1"/>
    <property type="molecule type" value="Genomic_DNA"/>
</dbReference>
<gene>
    <name evidence="2" type="ORF">SLS59_009935</name>
</gene>
<reference evidence="2 3" key="1">
    <citation type="submission" date="2024-02" db="EMBL/GenBank/DDBJ databases">
        <title>De novo assembly and annotation of 12 fungi associated with fruit tree decline syndrome in Ontario, Canada.</title>
        <authorList>
            <person name="Sulman M."/>
            <person name="Ellouze W."/>
            <person name="Ilyukhin E."/>
        </authorList>
    </citation>
    <scope>NUCLEOTIDE SEQUENCE [LARGE SCALE GENOMIC DNA]</scope>
    <source>
        <strain evidence="2 3">M97-236</strain>
    </source>
</reference>